<dbReference type="SUPFAM" id="SSF47565">
    <property type="entry name" value="Insect pheromone/odorant-binding proteins"/>
    <property type="match status" value="1"/>
</dbReference>
<feature type="signal peptide" evidence="1">
    <location>
        <begin position="1"/>
        <end position="26"/>
    </location>
</feature>
<dbReference type="OrthoDB" id="8194670at2759"/>
<dbReference type="Gene3D" id="1.10.238.20">
    <property type="entry name" value="Pheromone/general odorant binding protein domain"/>
    <property type="match status" value="1"/>
</dbReference>
<evidence type="ECO:0000313" key="2">
    <source>
        <dbReference type="EMBL" id="CAD7087542.1"/>
    </source>
</evidence>
<evidence type="ECO:0000256" key="1">
    <source>
        <dbReference type="SAM" id="SignalP"/>
    </source>
</evidence>
<evidence type="ECO:0000313" key="3">
    <source>
        <dbReference type="Proteomes" id="UP000594454"/>
    </source>
</evidence>
<dbReference type="SMART" id="SM00708">
    <property type="entry name" value="PhBP"/>
    <property type="match status" value="1"/>
</dbReference>
<dbReference type="Proteomes" id="UP000594454">
    <property type="component" value="Chromosome 4"/>
</dbReference>
<keyword evidence="3" id="KW-1185">Reference proteome</keyword>
<sequence length="148" mass="16428">MNLWKIASFAIAVDLAVLVLSADVQAKDDGKKIGEYIANITKACLSEGEPFGDMQEIIEEGNPTQNEKCVIACIMTNWGMLSENGEFQPDGVREVHKAIQASDRYLEKYKNIDEVIIAKCGSIDEPEKCDKGYALAECCFKIFAEARR</sequence>
<dbReference type="Pfam" id="PF01395">
    <property type="entry name" value="PBP_GOBP"/>
    <property type="match status" value="1"/>
</dbReference>
<proteinExistence type="predicted"/>
<keyword evidence="1" id="KW-0732">Signal</keyword>
<dbReference type="InterPro" id="IPR006170">
    <property type="entry name" value="PBP/GOBP"/>
</dbReference>
<name>A0A7R8YX57_HERIL</name>
<reference evidence="2 3" key="1">
    <citation type="submission" date="2020-11" db="EMBL/GenBank/DDBJ databases">
        <authorList>
            <person name="Wallbank WR R."/>
            <person name="Pardo Diaz C."/>
            <person name="Kozak K."/>
            <person name="Martin S."/>
            <person name="Jiggins C."/>
            <person name="Moest M."/>
            <person name="Warren A I."/>
            <person name="Generalovic N T."/>
            <person name="Byers J.R.P. K."/>
            <person name="Montejo-Kovacevich G."/>
            <person name="Yen C E."/>
        </authorList>
    </citation>
    <scope>NUCLEOTIDE SEQUENCE [LARGE SCALE GENOMIC DNA]</scope>
</reference>
<protein>
    <submittedName>
        <fullName evidence="2">Uncharacterized protein</fullName>
    </submittedName>
</protein>
<dbReference type="AlphaFoldDB" id="A0A7R8YX57"/>
<feature type="chain" id="PRO_5031194464" evidence="1">
    <location>
        <begin position="27"/>
        <end position="148"/>
    </location>
</feature>
<dbReference type="EMBL" id="LR899012">
    <property type="protein sequence ID" value="CAD7087542.1"/>
    <property type="molecule type" value="Genomic_DNA"/>
</dbReference>
<organism evidence="2 3">
    <name type="scientific">Hermetia illucens</name>
    <name type="common">Black soldier fly</name>
    <dbReference type="NCBI Taxonomy" id="343691"/>
    <lineage>
        <taxon>Eukaryota</taxon>
        <taxon>Metazoa</taxon>
        <taxon>Ecdysozoa</taxon>
        <taxon>Arthropoda</taxon>
        <taxon>Hexapoda</taxon>
        <taxon>Insecta</taxon>
        <taxon>Pterygota</taxon>
        <taxon>Neoptera</taxon>
        <taxon>Endopterygota</taxon>
        <taxon>Diptera</taxon>
        <taxon>Brachycera</taxon>
        <taxon>Stratiomyomorpha</taxon>
        <taxon>Stratiomyidae</taxon>
        <taxon>Hermetiinae</taxon>
        <taxon>Hermetia</taxon>
    </lineage>
</organism>
<accession>A0A7R8YX57</accession>
<dbReference type="GO" id="GO:0005549">
    <property type="term" value="F:odorant binding"/>
    <property type="evidence" value="ECO:0007669"/>
    <property type="project" value="InterPro"/>
</dbReference>
<dbReference type="InParanoid" id="A0A7R8YX57"/>
<dbReference type="InterPro" id="IPR036728">
    <property type="entry name" value="PBP_GOBP_sf"/>
</dbReference>
<dbReference type="CDD" id="cd23992">
    <property type="entry name" value="PBP_GOBP"/>
    <property type="match status" value="1"/>
</dbReference>
<gene>
    <name evidence="2" type="ORF">HERILL_LOCUS10242</name>
</gene>